<evidence type="ECO:0000313" key="1">
    <source>
        <dbReference type="EMBL" id="OSS49667.1"/>
    </source>
</evidence>
<dbReference type="InParanoid" id="A0A1Y2M2L1"/>
<name>A0A1Y2M2L1_EPING</name>
<evidence type="ECO:0000313" key="2">
    <source>
        <dbReference type="Proteomes" id="UP000193240"/>
    </source>
</evidence>
<protein>
    <submittedName>
        <fullName evidence="1">Uncharacterized protein</fullName>
    </submittedName>
</protein>
<reference evidence="1 2" key="1">
    <citation type="journal article" date="2017" name="Genome Announc.">
        <title>Genome sequence of the saprophytic ascomycete Epicoccum nigrum ICMP 19927 strain isolated from New Zealand.</title>
        <authorList>
            <person name="Fokin M."/>
            <person name="Fleetwood D."/>
            <person name="Weir B.S."/>
            <person name="Villas-Boas S.G."/>
        </authorList>
    </citation>
    <scope>NUCLEOTIDE SEQUENCE [LARGE SCALE GENOMIC DNA]</scope>
    <source>
        <strain evidence="1 2">ICMP 19927</strain>
    </source>
</reference>
<sequence length="239" mass="26248">MASSNSNNKSPEKDNDKAFQSGFLPWENASEHMLYMLAHPAKYTTGNSPAVQSPNYDNYNSTLRGMKNLDLSASTKPADSGWLEVKDLILPAWQPVTPNSLNLSAIDPHYARPPVYLLFTNNIFVPTTNDFYATAVAPWLEALARGGTFTQQLFAIRQHGHAHGPSAGAACLNCSCNQTVCVDEGEAGAACVACSGRKDQLCGRFFVREPGRVEIRVVPLPKSRRGDALWSDKRFWVVE</sequence>
<dbReference type="Proteomes" id="UP000193240">
    <property type="component" value="Unassembled WGS sequence"/>
</dbReference>
<accession>A0A1Y2M2L1</accession>
<organism evidence="1 2">
    <name type="scientific">Epicoccum nigrum</name>
    <name type="common">Soil fungus</name>
    <name type="synonym">Epicoccum purpurascens</name>
    <dbReference type="NCBI Taxonomy" id="105696"/>
    <lineage>
        <taxon>Eukaryota</taxon>
        <taxon>Fungi</taxon>
        <taxon>Dikarya</taxon>
        <taxon>Ascomycota</taxon>
        <taxon>Pezizomycotina</taxon>
        <taxon>Dothideomycetes</taxon>
        <taxon>Pleosporomycetidae</taxon>
        <taxon>Pleosporales</taxon>
        <taxon>Pleosporineae</taxon>
        <taxon>Didymellaceae</taxon>
        <taxon>Epicoccum</taxon>
    </lineage>
</organism>
<dbReference type="AlphaFoldDB" id="A0A1Y2M2L1"/>
<proteinExistence type="predicted"/>
<dbReference type="EMBL" id="KZ107843">
    <property type="protein sequence ID" value="OSS49667.1"/>
    <property type="molecule type" value="Genomic_DNA"/>
</dbReference>
<gene>
    <name evidence="1" type="ORF">B5807_06122</name>
</gene>
<keyword evidence="2" id="KW-1185">Reference proteome</keyword>